<dbReference type="OrthoDB" id="421038at2759"/>
<dbReference type="AlphaFoldDB" id="A0A8H6YVP2"/>
<evidence type="ECO:0000256" key="1">
    <source>
        <dbReference type="ARBA" id="ARBA00007528"/>
    </source>
</evidence>
<feature type="chain" id="PRO_5034593842" description="1,3-beta-glucanosyltransferase" evidence="5">
    <location>
        <begin position="21"/>
        <end position="589"/>
    </location>
</feature>
<dbReference type="EC" id="2.4.1.-" evidence="5"/>
<dbReference type="EMBL" id="JACAZI010000003">
    <property type="protein sequence ID" value="KAF7366074.1"/>
    <property type="molecule type" value="Genomic_DNA"/>
</dbReference>
<keyword evidence="7" id="KW-1133">Transmembrane helix</keyword>
<dbReference type="GO" id="GO:0005886">
    <property type="term" value="C:plasma membrane"/>
    <property type="evidence" value="ECO:0007669"/>
    <property type="project" value="UniProtKB-SubCell"/>
</dbReference>
<proteinExistence type="inferred from homology"/>
<accession>A0A8H6YVP2</accession>
<keyword evidence="5 8" id="KW-0808">Transferase</keyword>
<name>A0A8H6YVP2_9AGAR</name>
<dbReference type="InterPro" id="IPR017853">
    <property type="entry name" value="GH"/>
</dbReference>
<keyword evidence="9" id="KW-1185">Reference proteome</keyword>
<comment type="function">
    <text evidence="5">Splits internally a 1,3-beta-glucan molecule and transfers the newly generated reducing end (the donor) to the non-reducing end of another 1,3-beta-glucan molecule (the acceptor) forming a 1,3-beta linkage, resulting in the elongation of 1,3-beta-glucan chains in the cell wall.</text>
</comment>
<dbReference type="Gene3D" id="1.20.58.1040">
    <property type="match status" value="1"/>
</dbReference>
<dbReference type="SUPFAM" id="SSF51445">
    <property type="entry name" value="(Trans)glycosidases"/>
    <property type="match status" value="1"/>
</dbReference>
<evidence type="ECO:0000256" key="7">
    <source>
        <dbReference type="SAM" id="Phobius"/>
    </source>
</evidence>
<dbReference type="GO" id="GO:0042124">
    <property type="term" value="F:1,3-beta-glucanosyltransferase activity"/>
    <property type="evidence" value="ECO:0007669"/>
    <property type="project" value="TreeGrafter"/>
</dbReference>
<feature type="compositionally biased region" description="Polar residues" evidence="6">
    <location>
        <begin position="503"/>
        <end position="523"/>
    </location>
</feature>
<evidence type="ECO:0000256" key="4">
    <source>
        <dbReference type="ARBA" id="ARBA00023180"/>
    </source>
</evidence>
<keyword evidence="4" id="KW-0325">Glycoprotein</keyword>
<dbReference type="GO" id="GO:0098552">
    <property type="term" value="C:side of membrane"/>
    <property type="evidence" value="ECO:0007669"/>
    <property type="project" value="UniProtKB-KW"/>
</dbReference>
<comment type="similarity">
    <text evidence="1 5">Belongs to the glycosyl hydrolase 72 family.</text>
</comment>
<keyword evidence="5" id="KW-0336">GPI-anchor</keyword>
<dbReference type="Proteomes" id="UP000620124">
    <property type="component" value="Unassembled WGS sequence"/>
</dbReference>
<feature type="region of interest" description="Disordered" evidence="6">
    <location>
        <begin position="495"/>
        <end position="527"/>
    </location>
</feature>
<keyword evidence="7" id="KW-0812">Transmembrane</keyword>
<evidence type="ECO:0000256" key="6">
    <source>
        <dbReference type="SAM" id="MobiDB-lite"/>
    </source>
</evidence>
<gene>
    <name evidence="8" type="ORF">MVEN_00483600</name>
</gene>
<protein>
    <recommendedName>
        <fullName evidence="5">1,3-beta-glucanosyltransferase</fullName>
        <ecNumber evidence="5">2.4.1.-</ecNumber>
    </recommendedName>
</protein>
<dbReference type="GO" id="GO:0071970">
    <property type="term" value="P:fungal-type cell wall (1-&gt;3)-beta-D-glucan biosynthetic process"/>
    <property type="evidence" value="ECO:0007669"/>
    <property type="project" value="TreeGrafter"/>
</dbReference>
<evidence type="ECO:0000256" key="3">
    <source>
        <dbReference type="ARBA" id="ARBA00023157"/>
    </source>
</evidence>
<reference evidence="8" key="1">
    <citation type="submission" date="2020-05" db="EMBL/GenBank/DDBJ databases">
        <title>Mycena genomes resolve the evolution of fungal bioluminescence.</title>
        <authorList>
            <person name="Tsai I.J."/>
        </authorList>
    </citation>
    <scope>NUCLEOTIDE SEQUENCE</scope>
    <source>
        <strain evidence="8">CCC161011</strain>
    </source>
</reference>
<dbReference type="Gene3D" id="3.20.20.80">
    <property type="entry name" value="Glycosidases"/>
    <property type="match status" value="1"/>
</dbReference>
<evidence type="ECO:0000313" key="9">
    <source>
        <dbReference type="Proteomes" id="UP000620124"/>
    </source>
</evidence>
<comment type="caution">
    <text evidence="8">The sequence shown here is derived from an EMBL/GenBank/DDBJ whole genome shotgun (WGS) entry which is preliminary data.</text>
</comment>
<keyword evidence="5" id="KW-0449">Lipoprotein</keyword>
<dbReference type="PANTHER" id="PTHR31468">
    <property type="entry name" value="1,3-BETA-GLUCANOSYLTRANSFERASE GAS1"/>
    <property type="match status" value="1"/>
</dbReference>
<comment type="subcellular location">
    <subcellularLocation>
        <location evidence="5">Cell membrane</location>
        <topology evidence="5">Lipid-anchor</topology>
        <topology evidence="5">GPI-anchor</topology>
    </subcellularLocation>
</comment>
<dbReference type="GO" id="GO:0031505">
    <property type="term" value="P:fungal-type cell wall organization"/>
    <property type="evidence" value="ECO:0007669"/>
    <property type="project" value="TreeGrafter"/>
</dbReference>
<keyword evidence="5 7" id="KW-0472">Membrane</keyword>
<sequence length="589" mass="61704">MKLAVFLLASAAIFVPITSASGISKITRTGRYLYSADGNRFYVKGALSLLAQIILIMSPIFVIHDNLADGAACSRDLPNLQKLGVNVIRAYYANSSLSHDACMSVLSGAGIYAIIDLSLPLNGSIDSSQPVWSTNLLDQYLRTIDAFSKYDNVLAFNLGNEVLSEPSPNLTSAAPFLKAAARDIKAYLTSISSSALVGYVSLDGITGFRDAVADYLSCDPSSRNSGSTSIDLFGLNNYEWCGNSANTTYDALNTEFEDYNVVAYFSEFGSEACNPGVRVWTETGTLFSAPMTNVWSGGVAYNYFPQPIDFNDAVGTTQFGLVTVASDDAVTTNVDFDNLAAQYAKVSLVNSPSQGSVAASRFGVCPSNNAQFVASTTLPPTPNDIACTCLASKLSCVFTPSTSLNLVSLTKNLTDEVCSQLPQVGGNCTDIRTNGTTGLYGIVGISPTHLACTMNSPTRATLRGNAKINATATGSTSAALSTCIPSPSAVFTPSAPPGGVLVPTSSSSTMHGTASPSQTSSVPQPGPSKSHIAAIIGGCVGGLVLAAGLVLFIVWYRKRQRQNLQGEQDMSSVIPVNAETVYPFVVPGG</sequence>
<dbReference type="PANTHER" id="PTHR31468:SF2">
    <property type="entry name" value="1,3-BETA-GLUCANOSYLTRANSFERASE GAS1"/>
    <property type="match status" value="1"/>
</dbReference>
<dbReference type="InterPro" id="IPR004886">
    <property type="entry name" value="Glucanosyltransferase"/>
</dbReference>
<organism evidence="8 9">
    <name type="scientific">Mycena venus</name>
    <dbReference type="NCBI Taxonomy" id="2733690"/>
    <lineage>
        <taxon>Eukaryota</taxon>
        <taxon>Fungi</taxon>
        <taxon>Dikarya</taxon>
        <taxon>Basidiomycota</taxon>
        <taxon>Agaricomycotina</taxon>
        <taxon>Agaricomycetes</taxon>
        <taxon>Agaricomycetidae</taxon>
        <taxon>Agaricales</taxon>
        <taxon>Marasmiineae</taxon>
        <taxon>Mycenaceae</taxon>
        <taxon>Mycena</taxon>
    </lineage>
</organism>
<feature type="transmembrane region" description="Helical" evidence="7">
    <location>
        <begin position="532"/>
        <end position="556"/>
    </location>
</feature>
<feature type="signal peptide" evidence="5">
    <location>
        <begin position="1"/>
        <end position="20"/>
    </location>
</feature>
<keyword evidence="3" id="KW-1015">Disulfide bond</keyword>
<dbReference type="Pfam" id="PF03198">
    <property type="entry name" value="Glyco_hydro_72"/>
    <property type="match status" value="1"/>
</dbReference>
<evidence type="ECO:0000256" key="5">
    <source>
        <dbReference type="RuleBase" id="RU361209"/>
    </source>
</evidence>
<evidence type="ECO:0000313" key="8">
    <source>
        <dbReference type="EMBL" id="KAF7366074.1"/>
    </source>
</evidence>
<evidence type="ECO:0000256" key="2">
    <source>
        <dbReference type="ARBA" id="ARBA00022729"/>
    </source>
</evidence>
<keyword evidence="2 5" id="KW-0732">Signal</keyword>